<sequence>MNESSRIVFELQRKLAELDHRVWAYRRDMASEFGKYTDDLLRDVPTDVSETVAHTMAHSMNGYRSLYPESPPTIKIKPCNKSQDARLENGGIDIPEPLHRPTEQLHKVDLRSPHEREKEFRGVFTPNYLPLLDRSSRGRRSISSDSPSIPQAGREKVGQVDASTEVTGSLAPSPKPQPSSSRQRNTEETSTSSDWSDSSTGRRSALRLSLNSSKGSCPSPRRVRFDFAGEEVLPTSSPLSSEPVFGDETSPPASDSEEDFDAEMMEYPSDPAPPRISSSQALRLLSRKSLEDDGTVWTSVYAPADGSASVAADNDSINLPQGSENNNYNFRHSKLSSHSRVNSLSPVAEYGNPTDNDSFKLPLSQFFGAPPFKFGFPVLPNTIPDIQESHNLNNKKLAFEKDDQALFQFDETANQPKQPQPTNCTDDVDYDSYEEEEDFLTIRSSKYKSQQASLPSHSQSSAKTIPKILPTLVTPKRTGLTNSFKEHPFSMPIVSPQIHAQAASLGAIDSFVGSVDGRTGLDENNLQYPGISTSVKEKTIGRGLRTGFPAKSLTERMRLEDLMEEDSSCYDDEQQDRAAIDIDGGG</sequence>
<proteinExistence type="predicted"/>
<dbReference type="OrthoDB" id="5418627at2759"/>
<reference evidence="2" key="1">
    <citation type="submission" date="2018-07" db="EMBL/GenBank/DDBJ databases">
        <authorList>
            <person name="Quirk P.G."/>
            <person name="Krulwich T.A."/>
        </authorList>
    </citation>
    <scope>NUCLEOTIDE SEQUENCE</scope>
    <source>
        <strain evidence="2">96224</strain>
    </source>
</reference>
<feature type="compositionally biased region" description="Acidic residues" evidence="1">
    <location>
        <begin position="255"/>
        <end position="264"/>
    </location>
</feature>
<dbReference type="AlphaFoldDB" id="A0A381LG04"/>
<evidence type="ECO:0000256" key="1">
    <source>
        <dbReference type="SAM" id="MobiDB-lite"/>
    </source>
</evidence>
<dbReference type="EMBL" id="UIGY01000204">
    <property type="protein sequence ID" value="SUZ12839.1"/>
    <property type="molecule type" value="Genomic_DNA"/>
</dbReference>
<protein>
    <submittedName>
        <fullName evidence="2">Bgt-2797</fullName>
    </submittedName>
</protein>
<organism evidence="2">
    <name type="scientific">Blumeria graminis f. sp. tritici 96224</name>
    <dbReference type="NCBI Taxonomy" id="1268274"/>
    <lineage>
        <taxon>Eukaryota</taxon>
        <taxon>Fungi</taxon>
        <taxon>Dikarya</taxon>
        <taxon>Ascomycota</taxon>
        <taxon>Pezizomycotina</taxon>
        <taxon>Leotiomycetes</taxon>
        <taxon>Erysiphales</taxon>
        <taxon>Erysiphaceae</taxon>
        <taxon>Blumeria</taxon>
    </lineage>
</organism>
<feature type="compositionally biased region" description="Low complexity" evidence="1">
    <location>
        <begin position="141"/>
        <end position="150"/>
    </location>
</feature>
<gene>
    <name evidence="2" type="ORF">BGT96224V2_LOCUS5931</name>
</gene>
<feature type="region of interest" description="Disordered" evidence="1">
    <location>
        <begin position="565"/>
        <end position="586"/>
    </location>
</feature>
<feature type="compositionally biased region" description="Low complexity" evidence="1">
    <location>
        <begin position="178"/>
        <end position="213"/>
    </location>
</feature>
<evidence type="ECO:0000313" key="2">
    <source>
        <dbReference type="EMBL" id="SUZ12839.1"/>
    </source>
</evidence>
<accession>A0A381LG04</accession>
<feature type="compositionally biased region" description="Acidic residues" evidence="1">
    <location>
        <begin position="565"/>
        <end position="574"/>
    </location>
</feature>
<feature type="region of interest" description="Disordered" evidence="1">
    <location>
        <begin position="129"/>
        <end position="280"/>
    </location>
</feature>
<name>A0A381LG04_BLUGR</name>